<dbReference type="AlphaFoldDB" id="A0AA36EFV8"/>
<feature type="compositionally biased region" description="Polar residues" evidence="1">
    <location>
        <begin position="265"/>
        <end position="276"/>
    </location>
</feature>
<sequence length="343" mass="38831">MIQNTYKGVDFAHIELPFPCFHLHMEIQLMLPSPAVDFSCESTNTTPYVTAPSTPHRFPNFFYTAPTSPIHSLAISFHQEDEDRHEDDKDFAFNFTGELEPPSISAADELFHCGKIKPLKPSISDDPPKSPPSRFTQAFSPRRKKKDFDAFTEALTQTSGEQTHTSQNPSKRGRESTRKTKIKDKVSPSSSRFRISDILSEEEHHNQRNPTNQSSSLTWYNKWNLKNLLLFRSTSEGSARRSKDPVNKYSRIRKDGGDAGEDVRNSSFRSTESLGSSRRVMRKVSAHEIHYTANRAVAEEMRKKTFLPYKSGLLGCLGFHNNGGGSVHEISRGITSVMKQRGY</sequence>
<dbReference type="PANTHER" id="PTHR33095:SF131">
    <property type="match status" value="1"/>
</dbReference>
<feature type="region of interest" description="Disordered" evidence="1">
    <location>
        <begin position="155"/>
        <end position="194"/>
    </location>
</feature>
<evidence type="ECO:0000313" key="2">
    <source>
        <dbReference type="EMBL" id="CAI9294624.1"/>
    </source>
</evidence>
<proteinExistence type="predicted"/>
<dbReference type="Proteomes" id="UP001177003">
    <property type="component" value="Chromosome 7"/>
</dbReference>
<evidence type="ECO:0000313" key="3">
    <source>
        <dbReference type="Proteomes" id="UP001177003"/>
    </source>
</evidence>
<accession>A0AA36EFV8</accession>
<feature type="compositionally biased region" description="Basic and acidic residues" evidence="1">
    <location>
        <begin position="238"/>
        <end position="264"/>
    </location>
</feature>
<organism evidence="2 3">
    <name type="scientific">Lactuca saligna</name>
    <name type="common">Willowleaf lettuce</name>
    <dbReference type="NCBI Taxonomy" id="75948"/>
    <lineage>
        <taxon>Eukaryota</taxon>
        <taxon>Viridiplantae</taxon>
        <taxon>Streptophyta</taxon>
        <taxon>Embryophyta</taxon>
        <taxon>Tracheophyta</taxon>
        <taxon>Spermatophyta</taxon>
        <taxon>Magnoliopsida</taxon>
        <taxon>eudicotyledons</taxon>
        <taxon>Gunneridae</taxon>
        <taxon>Pentapetalae</taxon>
        <taxon>asterids</taxon>
        <taxon>campanulids</taxon>
        <taxon>Asterales</taxon>
        <taxon>Asteraceae</taxon>
        <taxon>Cichorioideae</taxon>
        <taxon>Cichorieae</taxon>
        <taxon>Lactucinae</taxon>
        <taxon>Lactuca</taxon>
    </lineage>
</organism>
<keyword evidence="3" id="KW-1185">Reference proteome</keyword>
<feature type="region of interest" description="Disordered" evidence="1">
    <location>
        <begin position="234"/>
        <end position="280"/>
    </location>
</feature>
<dbReference type="InterPro" id="IPR012442">
    <property type="entry name" value="DUF1645_plant"/>
</dbReference>
<dbReference type="PANTHER" id="PTHR33095">
    <property type="entry name" value="OS07G0619500 PROTEIN"/>
    <property type="match status" value="1"/>
</dbReference>
<protein>
    <submittedName>
        <fullName evidence="2">Uncharacterized protein</fullName>
    </submittedName>
</protein>
<feature type="compositionally biased region" description="Polar residues" evidence="1">
    <location>
        <begin position="155"/>
        <end position="170"/>
    </location>
</feature>
<gene>
    <name evidence="2" type="ORF">LSALG_LOCUS33597</name>
</gene>
<dbReference type="Pfam" id="PF07816">
    <property type="entry name" value="DUF1645"/>
    <property type="match status" value="1"/>
</dbReference>
<feature type="compositionally biased region" description="Basic and acidic residues" evidence="1">
    <location>
        <begin position="172"/>
        <end position="186"/>
    </location>
</feature>
<evidence type="ECO:0000256" key="1">
    <source>
        <dbReference type="SAM" id="MobiDB-lite"/>
    </source>
</evidence>
<dbReference type="EMBL" id="OX465083">
    <property type="protein sequence ID" value="CAI9294624.1"/>
    <property type="molecule type" value="Genomic_DNA"/>
</dbReference>
<name>A0AA36EFV8_LACSI</name>
<reference evidence="2" key="1">
    <citation type="submission" date="2023-04" db="EMBL/GenBank/DDBJ databases">
        <authorList>
            <person name="Vijverberg K."/>
            <person name="Xiong W."/>
            <person name="Schranz E."/>
        </authorList>
    </citation>
    <scope>NUCLEOTIDE SEQUENCE</scope>
</reference>
<feature type="region of interest" description="Disordered" evidence="1">
    <location>
        <begin position="118"/>
        <end position="143"/>
    </location>
</feature>